<organism evidence="1 2">
    <name type="scientific">Paludibaculum fermentans</name>
    <dbReference type="NCBI Taxonomy" id="1473598"/>
    <lineage>
        <taxon>Bacteria</taxon>
        <taxon>Pseudomonadati</taxon>
        <taxon>Acidobacteriota</taxon>
        <taxon>Terriglobia</taxon>
        <taxon>Bryobacterales</taxon>
        <taxon>Bryobacteraceae</taxon>
        <taxon>Paludibaculum</taxon>
    </lineage>
</organism>
<proteinExistence type="predicted"/>
<gene>
    <name evidence="1" type="ORF">IRI77_04095</name>
</gene>
<dbReference type="RefSeq" id="WP_194450810.1">
    <property type="nucleotide sequence ID" value="NZ_CP063849.1"/>
</dbReference>
<accession>A0A7S7NSR7</accession>
<dbReference type="EMBL" id="CP063849">
    <property type="protein sequence ID" value="QOY89148.1"/>
    <property type="molecule type" value="Genomic_DNA"/>
</dbReference>
<sequence>MRRNKQFGKSTPVVASAALALTLLGLAAISPVRALPITAQRFISYMSAINKSGQTLSLSDKITYSLILSGPNPKQVRPVRPAVGRI</sequence>
<name>A0A7S7NSR7_PALFE</name>
<protein>
    <submittedName>
        <fullName evidence="1">Uncharacterized protein</fullName>
    </submittedName>
</protein>
<dbReference type="Proteomes" id="UP000593892">
    <property type="component" value="Chromosome"/>
</dbReference>
<evidence type="ECO:0000313" key="1">
    <source>
        <dbReference type="EMBL" id="QOY89148.1"/>
    </source>
</evidence>
<keyword evidence="2" id="KW-1185">Reference proteome</keyword>
<evidence type="ECO:0000313" key="2">
    <source>
        <dbReference type="Proteomes" id="UP000593892"/>
    </source>
</evidence>
<dbReference type="AlphaFoldDB" id="A0A7S7NSR7"/>
<dbReference type="KEGG" id="pfer:IRI77_04095"/>
<reference evidence="1 2" key="1">
    <citation type="submission" date="2020-10" db="EMBL/GenBank/DDBJ databases">
        <title>Complete genome sequence of Paludibaculum fermentans P105T, a facultatively anaerobic acidobacterium capable of dissimilatory Fe(III) reduction.</title>
        <authorList>
            <person name="Dedysh S.N."/>
            <person name="Beletsky A.V."/>
            <person name="Kulichevskaya I.S."/>
            <person name="Mardanov A.V."/>
            <person name="Ravin N.V."/>
        </authorList>
    </citation>
    <scope>NUCLEOTIDE SEQUENCE [LARGE SCALE GENOMIC DNA]</scope>
    <source>
        <strain evidence="1 2">P105</strain>
    </source>
</reference>